<feature type="non-terminal residue" evidence="2">
    <location>
        <position position="88"/>
    </location>
</feature>
<keyword evidence="2" id="KW-0808">Transferase</keyword>
<gene>
    <name evidence="2" type="ORF">HUK84_18025</name>
</gene>
<protein>
    <submittedName>
        <fullName evidence="2">Two-component sensor histidine kinase</fullName>
    </submittedName>
</protein>
<name>A0A7Y7IZQ1_9PROT</name>
<evidence type="ECO:0000313" key="3">
    <source>
        <dbReference type="Proteomes" id="UP000534870"/>
    </source>
</evidence>
<accession>A0A7Y7IZQ1</accession>
<keyword evidence="1" id="KW-0472">Membrane</keyword>
<dbReference type="RefSeq" id="WP_218064451.1">
    <property type="nucleotide sequence ID" value="NZ_JABXXP010000684.1"/>
</dbReference>
<evidence type="ECO:0000256" key="1">
    <source>
        <dbReference type="SAM" id="Phobius"/>
    </source>
</evidence>
<proteinExistence type="predicted"/>
<reference evidence="2 3" key="1">
    <citation type="submission" date="2020-06" db="EMBL/GenBank/DDBJ databases">
        <title>Description of novel acetic acid bacteria.</title>
        <authorList>
            <person name="Sombolestani A."/>
        </authorList>
    </citation>
    <scope>NUCLEOTIDE SEQUENCE [LARGE SCALE GENOMIC DNA]</scope>
    <source>
        <strain evidence="2 3">LMG 31431</strain>
    </source>
</reference>
<keyword evidence="1" id="KW-1133">Transmembrane helix</keyword>
<comment type="caution">
    <text evidence="2">The sequence shown here is derived from an EMBL/GenBank/DDBJ whole genome shotgun (WGS) entry which is preliminary data.</text>
</comment>
<dbReference type="EMBL" id="JABXXP010000684">
    <property type="protein sequence ID" value="NVN13003.1"/>
    <property type="molecule type" value="Genomic_DNA"/>
</dbReference>
<sequence>MTLGHRLDTITGRIAMTIVVAILAAMTLYMVIVDNVPDWSRPALVDTGVLDQAATVVRLIAAMPDSQKPALAAAAATASYTVAWKAAP</sequence>
<evidence type="ECO:0000313" key="2">
    <source>
        <dbReference type="EMBL" id="NVN13003.1"/>
    </source>
</evidence>
<organism evidence="2 3">
    <name type="scientific">Nguyenibacter vanlangensis</name>
    <dbReference type="NCBI Taxonomy" id="1216886"/>
    <lineage>
        <taxon>Bacteria</taxon>
        <taxon>Pseudomonadati</taxon>
        <taxon>Pseudomonadota</taxon>
        <taxon>Alphaproteobacteria</taxon>
        <taxon>Acetobacterales</taxon>
        <taxon>Acetobacteraceae</taxon>
        <taxon>Nguyenibacter</taxon>
    </lineage>
</organism>
<dbReference type="Proteomes" id="UP000534870">
    <property type="component" value="Unassembled WGS sequence"/>
</dbReference>
<dbReference type="GO" id="GO:0016301">
    <property type="term" value="F:kinase activity"/>
    <property type="evidence" value="ECO:0007669"/>
    <property type="project" value="UniProtKB-KW"/>
</dbReference>
<keyword evidence="2" id="KW-0418">Kinase</keyword>
<keyword evidence="1" id="KW-0812">Transmembrane</keyword>
<dbReference type="AlphaFoldDB" id="A0A7Y7IZQ1"/>
<feature type="transmembrane region" description="Helical" evidence="1">
    <location>
        <begin position="12"/>
        <end position="32"/>
    </location>
</feature>